<evidence type="ECO:0000313" key="1">
    <source>
        <dbReference type="EMBL" id="KAJ8722242.1"/>
    </source>
</evidence>
<evidence type="ECO:0000313" key="2">
    <source>
        <dbReference type="Proteomes" id="UP001231649"/>
    </source>
</evidence>
<reference evidence="1" key="1">
    <citation type="submission" date="2023-03" db="EMBL/GenBank/DDBJ databases">
        <title>Chromosome-level genomes of two armyworms, Mythimna separata and Mythimna loreyi, provide insights into the biosynthesis and reception of sex pheromones.</title>
        <authorList>
            <person name="Zhao H."/>
        </authorList>
    </citation>
    <scope>NUCLEOTIDE SEQUENCE</scope>
    <source>
        <strain evidence="1">BeijingLab</strain>
    </source>
</reference>
<dbReference type="EMBL" id="CM056792">
    <property type="protein sequence ID" value="KAJ8722242.1"/>
    <property type="molecule type" value="Genomic_DNA"/>
</dbReference>
<sequence length="151" mass="17413">MEDSFTEVAFDATMEFNIYLIENGILQLEVPNMYDRWTSLPITNYCVDYCILEESELIKPCYWVQLSAANNVQNNIYLTSATLVSCFFLLLVLVVYFLLPELQNLCGLILMAYVFSLLMAFLLLFVIQIMIHNTVTCIGLTMSIYFFFLAS</sequence>
<protein>
    <submittedName>
        <fullName evidence="1">Uncharacterized protein</fullName>
    </submittedName>
</protein>
<dbReference type="Proteomes" id="UP001231649">
    <property type="component" value="Chromosome 16"/>
</dbReference>
<proteinExistence type="predicted"/>
<comment type="caution">
    <text evidence="1">The sequence shown here is derived from an EMBL/GenBank/DDBJ whole genome shotgun (WGS) entry which is preliminary data.</text>
</comment>
<gene>
    <name evidence="1" type="ORF">PYW08_004644</name>
</gene>
<name>A0ACC2QRF8_9NEOP</name>
<organism evidence="1 2">
    <name type="scientific">Mythimna loreyi</name>
    <dbReference type="NCBI Taxonomy" id="667449"/>
    <lineage>
        <taxon>Eukaryota</taxon>
        <taxon>Metazoa</taxon>
        <taxon>Ecdysozoa</taxon>
        <taxon>Arthropoda</taxon>
        <taxon>Hexapoda</taxon>
        <taxon>Insecta</taxon>
        <taxon>Pterygota</taxon>
        <taxon>Neoptera</taxon>
        <taxon>Endopterygota</taxon>
        <taxon>Lepidoptera</taxon>
        <taxon>Glossata</taxon>
        <taxon>Ditrysia</taxon>
        <taxon>Noctuoidea</taxon>
        <taxon>Noctuidae</taxon>
        <taxon>Noctuinae</taxon>
        <taxon>Hadenini</taxon>
        <taxon>Mythimna</taxon>
    </lineage>
</organism>
<accession>A0ACC2QRF8</accession>
<keyword evidence="2" id="KW-1185">Reference proteome</keyword>